<gene>
    <name evidence="1" type="ORF">E3N88_35163</name>
</gene>
<name>A0A5N6M2Z1_9ASTR</name>
<protein>
    <submittedName>
        <fullName evidence="1">Uncharacterized protein</fullName>
    </submittedName>
</protein>
<evidence type="ECO:0000313" key="2">
    <source>
        <dbReference type="Proteomes" id="UP000326396"/>
    </source>
</evidence>
<sequence length="285" mass="32113">MRFGKLLYLDIEEIPSKLGYFVAACFDCNKMEMLVGNHKVNVDSKAINRLLGIPKEGLNLILIKRVRKLSGYVATWRDLYQSDFVVASEIVARIMSSKDESVMFEIDFIVLLLTTMVECTVTGKSIDRSKEECFEVINIMDNSAPSKVVGITQGNPEKAHGDDEELITGNAQEKTHKMCEKGDKCDNVAFNIPLGDEQVHKKENVVLLNKPTRAKIISEALRHVIFEDESGTQVEAQLFRSAMIGRQLYASVVDSWTMVLNFEEKRSPDSPHRLFCDTKVIDTST</sequence>
<evidence type="ECO:0000313" key="1">
    <source>
        <dbReference type="EMBL" id="KAD3067283.1"/>
    </source>
</evidence>
<dbReference type="OrthoDB" id="1751945at2759"/>
<dbReference type="EMBL" id="SZYD01000017">
    <property type="protein sequence ID" value="KAD3067283.1"/>
    <property type="molecule type" value="Genomic_DNA"/>
</dbReference>
<organism evidence="1 2">
    <name type="scientific">Mikania micrantha</name>
    <name type="common">bitter vine</name>
    <dbReference type="NCBI Taxonomy" id="192012"/>
    <lineage>
        <taxon>Eukaryota</taxon>
        <taxon>Viridiplantae</taxon>
        <taxon>Streptophyta</taxon>
        <taxon>Embryophyta</taxon>
        <taxon>Tracheophyta</taxon>
        <taxon>Spermatophyta</taxon>
        <taxon>Magnoliopsida</taxon>
        <taxon>eudicotyledons</taxon>
        <taxon>Gunneridae</taxon>
        <taxon>Pentapetalae</taxon>
        <taxon>asterids</taxon>
        <taxon>campanulids</taxon>
        <taxon>Asterales</taxon>
        <taxon>Asteraceae</taxon>
        <taxon>Asteroideae</taxon>
        <taxon>Heliantheae alliance</taxon>
        <taxon>Eupatorieae</taxon>
        <taxon>Mikania</taxon>
    </lineage>
</organism>
<comment type="caution">
    <text evidence="1">The sequence shown here is derived from an EMBL/GenBank/DDBJ whole genome shotgun (WGS) entry which is preliminary data.</text>
</comment>
<dbReference type="AlphaFoldDB" id="A0A5N6M2Z1"/>
<accession>A0A5N6M2Z1</accession>
<proteinExistence type="predicted"/>
<reference evidence="1 2" key="1">
    <citation type="submission" date="2019-05" db="EMBL/GenBank/DDBJ databases">
        <title>Mikania micrantha, genome provides insights into the molecular mechanism of rapid growth.</title>
        <authorList>
            <person name="Liu B."/>
        </authorList>
    </citation>
    <scope>NUCLEOTIDE SEQUENCE [LARGE SCALE GENOMIC DNA]</scope>
    <source>
        <strain evidence="1">NLD-2019</strain>
        <tissue evidence="1">Leaf</tissue>
    </source>
</reference>
<dbReference type="Proteomes" id="UP000326396">
    <property type="component" value="Linkage Group LG7"/>
</dbReference>
<keyword evidence="2" id="KW-1185">Reference proteome</keyword>